<evidence type="ECO:0000313" key="1">
    <source>
        <dbReference type="EMBL" id="NGO69164.1"/>
    </source>
</evidence>
<gene>
    <name evidence="1" type="ORF">G5C65_12515</name>
</gene>
<accession>A0A6G4WXB6</accession>
<dbReference type="AlphaFoldDB" id="A0A6G4WXB6"/>
<dbReference type="EMBL" id="JAAKZZ010000100">
    <property type="protein sequence ID" value="NGO69164.1"/>
    <property type="molecule type" value="Genomic_DNA"/>
</dbReference>
<sequence length="113" mass="11724">MPETNMPVTGPHRVYVRAIPAGVEIDVSAYVEDALRYLAAERPEDLAELIEVTASAAHQTSSGHADASAVHERDALAQDLSELVGPLTVYGAQAAQLAEWIGAGARSAMGGAA</sequence>
<proteinExistence type="predicted"/>
<organism evidence="1 2">
    <name type="scientific">Streptomyces boncukensis</name>
    <dbReference type="NCBI Taxonomy" id="2711219"/>
    <lineage>
        <taxon>Bacteria</taxon>
        <taxon>Bacillati</taxon>
        <taxon>Actinomycetota</taxon>
        <taxon>Actinomycetes</taxon>
        <taxon>Kitasatosporales</taxon>
        <taxon>Streptomycetaceae</taxon>
        <taxon>Streptomyces</taxon>
    </lineage>
</organism>
<comment type="caution">
    <text evidence="1">The sequence shown here is derived from an EMBL/GenBank/DDBJ whole genome shotgun (WGS) entry which is preliminary data.</text>
</comment>
<name>A0A6G4WXB6_9ACTN</name>
<dbReference type="RefSeq" id="WP_165298859.1">
    <property type="nucleotide sequence ID" value="NZ_JAAKZZ010000100.1"/>
</dbReference>
<protein>
    <submittedName>
        <fullName evidence="1">Uncharacterized protein</fullName>
    </submittedName>
</protein>
<evidence type="ECO:0000313" key="2">
    <source>
        <dbReference type="Proteomes" id="UP000477722"/>
    </source>
</evidence>
<reference evidence="1 2" key="1">
    <citation type="submission" date="2020-02" db="EMBL/GenBank/DDBJ databases">
        <title>Whole-genome analyses of novel actinobacteria.</title>
        <authorList>
            <person name="Sahin N."/>
            <person name="Tatar D."/>
        </authorList>
    </citation>
    <scope>NUCLEOTIDE SEQUENCE [LARGE SCALE GENOMIC DNA]</scope>
    <source>
        <strain evidence="1 2">SB3404</strain>
    </source>
</reference>
<keyword evidence="2" id="KW-1185">Reference proteome</keyword>
<dbReference type="Proteomes" id="UP000477722">
    <property type="component" value="Unassembled WGS sequence"/>
</dbReference>